<evidence type="ECO:0000313" key="8">
    <source>
        <dbReference type="Proteomes" id="UP001398420"/>
    </source>
</evidence>
<dbReference type="InterPro" id="IPR010377">
    <property type="entry name" value="YabA"/>
</dbReference>
<keyword evidence="8" id="KW-1185">Reference proteome</keyword>
<organism evidence="7 8">
    <name type="scientific">Kurthia gibsonii</name>
    <dbReference type="NCBI Taxonomy" id="33946"/>
    <lineage>
        <taxon>Bacteria</taxon>
        <taxon>Bacillati</taxon>
        <taxon>Bacillota</taxon>
        <taxon>Bacilli</taxon>
        <taxon>Bacillales</taxon>
        <taxon>Caryophanaceae</taxon>
        <taxon>Kurthia</taxon>
    </lineage>
</organism>
<reference evidence="7 8" key="1">
    <citation type="submission" date="2024-04" db="EMBL/GenBank/DDBJ databases">
        <authorList>
            <person name="Wu Y.S."/>
            <person name="Zhang L."/>
        </authorList>
    </citation>
    <scope>NUCLEOTIDE SEQUENCE [LARGE SCALE GENOMIC DNA]</scope>
    <source>
        <strain evidence="7 8">KG-01</strain>
    </source>
</reference>
<evidence type="ECO:0000256" key="5">
    <source>
        <dbReference type="ARBA" id="ARBA00022880"/>
    </source>
</evidence>
<keyword evidence="5" id="KW-0236">DNA replication inhibitor</keyword>
<evidence type="ECO:0000256" key="1">
    <source>
        <dbReference type="ARBA" id="ARBA00022490"/>
    </source>
</evidence>
<evidence type="ECO:0000256" key="3">
    <source>
        <dbReference type="ARBA" id="ARBA00022723"/>
    </source>
</evidence>
<dbReference type="EMBL" id="JBCEWA010000014">
    <property type="protein sequence ID" value="MEL5989551.1"/>
    <property type="molecule type" value="Genomic_DNA"/>
</dbReference>
<dbReference type="Pfam" id="PF06156">
    <property type="entry name" value="YabA"/>
    <property type="match status" value="1"/>
</dbReference>
<dbReference type="PIRSF" id="PIRSF021439">
    <property type="entry name" value="DUF972"/>
    <property type="match status" value="1"/>
</dbReference>
<dbReference type="NCBIfam" id="NF009644">
    <property type="entry name" value="PRK13169.1-5"/>
    <property type="match status" value="1"/>
</dbReference>
<evidence type="ECO:0000256" key="6">
    <source>
        <dbReference type="SAM" id="Coils"/>
    </source>
</evidence>
<keyword evidence="6" id="KW-0175">Coiled coil</keyword>
<sequence length="125" mass="14715">MKDRNFLDTVMEFEQQLELMQKQFEVLKNSVASMMEEHQALQMDNHHLRTRLEKVLASNESIEIQEKPDRTKKELFDIGEGYDNLARLYQEGYHVCSLNFGSSRKGEECLFCLTFFDKKGEKQNG</sequence>
<dbReference type="RefSeq" id="WP_068456793.1">
    <property type="nucleotide sequence ID" value="NZ_BJOB01000028.1"/>
</dbReference>
<comment type="caution">
    <text evidence="7">The sequence shown here is derived from an EMBL/GenBank/DDBJ whole genome shotgun (WGS) entry which is preliminary data.</text>
</comment>
<dbReference type="Proteomes" id="UP001398420">
    <property type="component" value="Unassembled WGS sequence"/>
</dbReference>
<evidence type="ECO:0000313" key="7">
    <source>
        <dbReference type="EMBL" id="MEL5989551.1"/>
    </source>
</evidence>
<dbReference type="GeneID" id="97821750"/>
<gene>
    <name evidence="7" type="primary">yabA</name>
    <name evidence="7" type="ORF">AAF454_14175</name>
</gene>
<keyword evidence="3" id="KW-0479">Metal-binding</keyword>
<keyword evidence="2" id="KW-0235">DNA replication</keyword>
<proteinExistence type="predicted"/>
<keyword evidence="4" id="KW-0862">Zinc</keyword>
<accession>A0ABU9LP98</accession>
<evidence type="ECO:0000256" key="2">
    <source>
        <dbReference type="ARBA" id="ARBA00022705"/>
    </source>
</evidence>
<evidence type="ECO:0000256" key="4">
    <source>
        <dbReference type="ARBA" id="ARBA00022833"/>
    </source>
</evidence>
<keyword evidence="1" id="KW-0963">Cytoplasm</keyword>
<feature type="coiled-coil region" evidence="6">
    <location>
        <begin position="10"/>
        <end position="37"/>
    </location>
</feature>
<name>A0ABU9LP98_9BACL</name>
<protein>
    <submittedName>
        <fullName evidence="7">DNA replication initiation control protein YabA</fullName>
    </submittedName>
</protein>